<organism evidence="1">
    <name type="scientific">Arion vulgaris</name>
    <dbReference type="NCBI Taxonomy" id="1028688"/>
    <lineage>
        <taxon>Eukaryota</taxon>
        <taxon>Metazoa</taxon>
        <taxon>Spiralia</taxon>
        <taxon>Lophotrochozoa</taxon>
        <taxon>Mollusca</taxon>
        <taxon>Gastropoda</taxon>
        <taxon>Heterobranchia</taxon>
        <taxon>Euthyneura</taxon>
        <taxon>Panpulmonata</taxon>
        <taxon>Eupulmonata</taxon>
        <taxon>Stylommatophora</taxon>
        <taxon>Helicina</taxon>
        <taxon>Arionoidea</taxon>
        <taxon>Arionidae</taxon>
        <taxon>Arion</taxon>
    </lineage>
</organism>
<dbReference type="EMBL" id="HACG01015270">
    <property type="protein sequence ID" value="CEK62135.1"/>
    <property type="molecule type" value="Transcribed_RNA"/>
</dbReference>
<evidence type="ECO:0000313" key="1">
    <source>
        <dbReference type="EMBL" id="CEK62135.1"/>
    </source>
</evidence>
<protein>
    <submittedName>
        <fullName evidence="1">Uncharacterized protein</fullName>
    </submittedName>
</protein>
<proteinExistence type="predicted"/>
<sequence>VPISLGGQYSQNTQSQNHLIRFLFLSQTITCHQANKVKTISAKTNKNCLHCNGFPIKVRPFQQNIYIEPYVENAAQSTNS</sequence>
<dbReference type="AlphaFoldDB" id="A0A0B6Z343"/>
<feature type="non-terminal residue" evidence="1">
    <location>
        <position position="80"/>
    </location>
</feature>
<gene>
    <name evidence="1" type="primary">ORF44322</name>
</gene>
<feature type="non-terminal residue" evidence="1">
    <location>
        <position position="1"/>
    </location>
</feature>
<reference evidence="1" key="1">
    <citation type="submission" date="2014-12" db="EMBL/GenBank/DDBJ databases">
        <title>Insight into the proteome of Arion vulgaris.</title>
        <authorList>
            <person name="Aradska J."/>
            <person name="Bulat T."/>
            <person name="Smidak R."/>
            <person name="Sarate P."/>
            <person name="Gangsoo J."/>
            <person name="Sialana F."/>
            <person name="Bilban M."/>
            <person name="Lubec G."/>
        </authorList>
    </citation>
    <scope>NUCLEOTIDE SEQUENCE</scope>
    <source>
        <tissue evidence="1">Skin</tissue>
    </source>
</reference>
<accession>A0A0B6Z343</accession>
<name>A0A0B6Z343_9EUPU</name>